<dbReference type="Proteomes" id="UP001217485">
    <property type="component" value="Unassembled WGS sequence"/>
</dbReference>
<evidence type="ECO:0000313" key="1">
    <source>
        <dbReference type="EMBL" id="MDC0676529.1"/>
    </source>
</evidence>
<name>A0ABT5BSK7_9BACT</name>
<dbReference type="InterPro" id="IPR045538">
    <property type="entry name" value="CIS_TMP"/>
</dbReference>
<protein>
    <submittedName>
        <fullName evidence="1">Contractile injection system tape measure protein</fullName>
    </submittedName>
</protein>
<reference evidence="1 2" key="1">
    <citation type="submission" date="2023-01" db="EMBL/GenBank/DDBJ databases">
        <title>Minimal conservation of predation-associated metabolite biosynthetic gene clusters underscores biosynthetic potential of Myxococcota including descriptions for ten novel species: Archangium lansinium sp. nov., Myxococcus landrumus sp. nov., Nannocystis bai.</title>
        <authorList>
            <person name="Ahearne A."/>
            <person name="Stevens C."/>
            <person name="Dowd S."/>
        </authorList>
    </citation>
    <scope>NUCLEOTIDE SEQUENCE [LARGE SCALE GENOMIC DNA]</scope>
    <source>
        <strain evidence="1 2">WIWO2</strain>
    </source>
</reference>
<dbReference type="EMBL" id="JAQNDK010000001">
    <property type="protein sequence ID" value="MDC0676529.1"/>
    <property type="molecule type" value="Genomic_DNA"/>
</dbReference>
<accession>A0ABT5BSK7</accession>
<dbReference type="Pfam" id="PF19268">
    <property type="entry name" value="CIS_TMP"/>
    <property type="match status" value="1"/>
</dbReference>
<sequence length="503" mass="54759">MTAPRDQIRRQILEVTVQDREAAWRLQTELGRIHAERLEAVIDRCCTELGAPDRLQRIALVEVDLGRIDPDHLERDLVDKLDPLLREALAARIREEDEKTALRGGDPEVVSRLELVAFFARTGALPWWADSARPLLLDETLGLLLERAARPLAALIRALEREGGALTRIVRHCRDAQLWALFDALAASSQADLPSMPVELVALLRAHRAVAGATPDGFRACVWTGALRTACLEESPSDGRVGFFRDALARIALEAGVTLGALLAGLHAPLGPSPSAWPGALGAVMQRPGAAAPGTVGQSPGAVVERPVRETRGEHPSSDPGAAAADQELSVDPAYSDADEVYLDSAGLVVLWPFLGHLFERLGLFADTQFKDRRALHRAAGLLQHLCTGELEPAEYQLPLARVLSGMRMTEVFDFGPPVTEAEAEECLNLLTAAIASAPILGEMSIAGFRGSFLIRKGALSARDGAWLLRVERASYDVVLDRFPWGMSWVKQPWMEAPLSVEW</sequence>
<organism evidence="1 2">
    <name type="scientific">Sorangium atrum</name>
    <dbReference type="NCBI Taxonomy" id="2995308"/>
    <lineage>
        <taxon>Bacteria</taxon>
        <taxon>Pseudomonadati</taxon>
        <taxon>Myxococcota</taxon>
        <taxon>Polyangia</taxon>
        <taxon>Polyangiales</taxon>
        <taxon>Polyangiaceae</taxon>
        <taxon>Sorangium</taxon>
    </lineage>
</organism>
<evidence type="ECO:0000313" key="2">
    <source>
        <dbReference type="Proteomes" id="UP001217485"/>
    </source>
</evidence>
<gene>
    <name evidence="1" type="ORF">POL72_02165</name>
</gene>
<comment type="caution">
    <text evidence="1">The sequence shown here is derived from an EMBL/GenBank/DDBJ whole genome shotgun (WGS) entry which is preliminary data.</text>
</comment>
<proteinExistence type="predicted"/>
<keyword evidence="2" id="KW-1185">Reference proteome</keyword>
<dbReference type="RefSeq" id="WP_272093315.1">
    <property type="nucleotide sequence ID" value="NZ_JAQNDK010000001.1"/>
</dbReference>